<dbReference type="PROSITE" id="PS50003">
    <property type="entry name" value="PH_DOMAIN"/>
    <property type="match status" value="1"/>
</dbReference>
<dbReference type="Proteomes" id="UP000695022">
    <property type="component" value="Unplaced"/>
</dbReference>
<dbReference type="PANTHER" id="PTHR10194:SF148">
    <property type="entry name" value="GTPASE-ACTIVATING PROTEIN"/>
    <property type="match status" value="1"/>
</dbReference>
<dbReference type="SUPFAM" id="SSF48350">
    <property type="entry name" value="GTPase activation domain, GAP"/>
    <property type="match status" value="1"/>
</dbReference>
<reference evidence="10" key="1">
    <citation type="submission" date="2025-08" db="UniProtKB">
        <authorList>
            <consortium name="RefSeq"/>
        </authorList>
    </citation>
    <scope>IDENTIFICATION</scope>
</reference>
<dbReference type="PROSITE" id="PS50004">
    <property type="entry name" value="C2"/>
    <property type="match status" value="1"/>
</dbReference>
<dbReference type="InterPro" id="IPR011993">
    <property type="entry name" value="PH-like_dom_sf"/>
</dbReference>
<dbReference type="InterPro" id="IPR035892">
    <property type="entry name" value="C2_domain_sf"/>
</dbReference>
<proteinExistence type="predicted"/>
<keyword evidence="1" id="KW-0343">GTPase activation</keyword>
<dbReference type="Pfam" id="PF00779">
    <property type="entry name" value="BTK"/>
    <property type="match status" value="1"/>
</dbReference>
<evidence type="ECO:0000259" key="8">
    <source>
        <dbReference type="PROSITE" id="PS50018"/>
    </source>
</evidence>
<dbReference type="Gene3D" id="2.60.40.150">
    <property type="entry name" value="C2 domain"/>
    <property type="match status" value="1"/>
</dbReference>
<evidence type="ECO:0000256" key="4">
    <source>
        <dbReference type="ARBA" id="ARBA00022833"/>
    </source>
</evidence>
<feature type="domain" description="PH" evidence="6">
    <location>
        <begin position="431"/>
        <end position="532"/>
    </location>
</feature>
<evidence type="ECO:0000259" key="6">
    <source>
        <dbReference type="PROSITE" id="PS50003"/>
    </source>
</evidence>
<dbReference type="InterPro" id="IPR039360">
    <property type="entry name" value="Ras_GTPase"/>
</dbReference>
<dbReference type="PROSITE" id="PS50018">
    <property type="entry name" value="RAS_GTPASE_ACTIV_2"/>
    <property type="match status" value="1"/>
</dbReference>
<organism evidence="9 10">
    <name type="scientific">Priapulus caudatus</name>
    <name type="common">Priapulid worm</name>
    <dbReference type="NCBI Taxonomy" id="37621"/>
    <lineage>
        <taxon>Eukaryota</taxon>
        <taxon>Metazoa</taxon>
        <taxon>Ecdysozoa</taxon>
        <taxon>Scalidophora</taxon>
        <taxon>Priapulida</taxon>
        <taxon>Priapulimorpha</taxon>
        <taxon>Priapulimorphida</taxon>
        <taxon>Priapulidae</taxon>
        <taxon>Priapulus</taxon>
    </lineage>
</organism>
<evidence type="ECO:0000313" key="10">
    <source>
        <dbReference type="RefSeq" id="XP_014677498.1"/>
    </source>
</evidence>
<dbReference type="SMART" id="SM00233">
    <property type="entry name" value="PH"/>
    <property type="match status" value="1"/>
</dbReference>
<feature type="domain" description="Ras-GAP" evidence="8">
    <location>
        <begin position="183"/>
        <end position="377"/>
    </location>
</feature>
<accession>A0ABM1EZ77</accession>
<dbReference type="SUPFAM" id="SSF49562">
    <property type="entry name" value="C2 domain (Calcium/lipid-binding domain, CaLB)"/>
    <property type="match status" value="1"/>
</dbReference>
<dbReference type="InterPro" id="IPR001562">
    <property type="entry name" value="Znf_Btk_motif"/>
</dbReference>
<dbReference type="SUPFAM" id="SSF50729">
    <property type="entry name" value="PH domain-like"/>
    <property type="match status" value="1"/>
</dbReference>
<dbReference type="RefSeq" id="XP_014677498.1">
    <property type="nucleotide sequence ID" value="XM_014822012.1"/>
</dbReference>
<evidence type="ECO:0000256" key="5">
    <source>
        <dbReference type="PROSITE-ProRule" id="PRU00432"/>
    </source>
</evidence>
<dbReference type="GeneID" id="106817354"/>
<dbReference type="InterPro" id="IPR008936">
    <property type="entry name" value="Rho_GTPase_activation_prot"/>
</dbReference>
<dbReference type="InterPro" id="IPR000008">
    <property type="entry name" value="C2_dom"/>
</dbReference>
<evidence type="ECO:0000256" key="2">
    <source>
        <dbReference type="ARBA" id="ARBA00022723"/>
    </source>
</evidence>
<evidence type="ECO:0000256" key="1">
    <source>
        <dbReference type="ARBA" id="ARBA00022468"/>
    </source>
</evidence>
<dbReference type="InterPro" id="IPR001936">
    <property type="entry name" value="RasGAP_dom"/>
</dbReference>
<dbReference type="InterPro" id="IPR001849">
    <property type="entry name" value="PH_domain"/>
</dbReference>
<keyword evidence="3 5" id="KW-0863">Zinc-finger</keyword>
<dbReference type="SMART" id="SM00323">
    <property type="entry name" value="RasGAP"/>
    <property type="match status" value="1"/>
</dbReference>
<keyword evidence="4" id="KW-0862">Zinc</keyword>
<protein>
    <submittedName>
        <fullName evidence="10">Ras GTPase-activating protein 3-like</fullName>
    </submittedName>
</protein>
<evidence type="ECO:0000259" key="7">
    <source>
        <dbReference type="PROSITE" id="PS50004"/>
    </source>
</evidence>
<dbReference type="SMART" id="SM00107">
    <property type="entry name" value="BTK"/>
    <property type="match status" value="1"/>
</dbReference>
<evidence type="ECO:0000313" key="9">
    <source>
        <dbReference type="Proteomes" id="UP000695022"/>
    </source>
</evidence>
<keyword evidence="2" id="KW-0479">Metal-binding</keyword>
<dbReference type="Gene3D" id="1.10.506.10">
    <property type="entry name" value="GTPase Activation - p120gap, domain 1"/>
    <property type="match status" value="2"/>
</dbReference>
<name>A0ABM1EZ77_PRICU</name>
<gene>
    <name evidence="10" type="primary">LOC106817354</name>
</gene>
<keyword evidence="9" id="KW-1185">Reference proteome</keyword>
<dbReference type="Pfam" id="PF00616">
    <property type="entry name" value="RasGAP"/>
    <property type="match status" value="2"/>
</dbReference>
<dbReference type="SMART" id="SM00239">
    <property type="entry name" value="C2"/>
    <property type="match status" value="1"/>
</dbReference>
<dbReference type="Pfam" id="PF00168">
    <property type="entry name" value="C2"/>
    <property type="match status" value="1"/>
</dbReference>
<sequence length="692" mass="79177">MHLRYKKVVECSDLQLVSGACDPYVTVTACFSNKQDTRKTRVRKRTVSPQYDDTFVYEVPSEWDCSRDALSANLAELRVAVWHANTTSMMGNVFMGEIKLRLSNFGDDLCKGHDSWYLLQPREESLTARPTLGYLRLNIWYHADHVFNTSQYYSPLRNLLLKSASVNPITSSAAYILGECVPNKIDAAAPLVRVYLHGHNIVPLINRLADKEISKATDPNTLFRGNSLVSKCMDELMRIAGLHYLHDTLKPTLDEIIMERKPCEIDPLKLRDIENLDGNMANLKSYVQKILDAVVNSSLVCPNVMSQVFCGLKQAAIRRFPDSKEVRYLVVSGFIFLRFFAPALMCPKQFELTTEVLDSQTVRTLTLISKTIQSIGNIVSAKSLHHPFKESYMMEIHRTFMDTEHIEAVRNYLDVISSASRTHVKGIETPIVLKEGVMVKRAQGRKRWGVKNFKKRFFCLTNESLTYSKSKGQSPLCTIPIENIRAVERLEEDSFKMKNMFQIVQDQRPLYIQAGNCVEANEWIKMLAKVSQTNKNRLRMYHPAAYLNVHWLCCKEKCEDSPGCTPVTGGLAANIKVSIDVDREIERIHSLFVENMEKLERMLEACESQAVYMGDRRVRPDINVEDPKSCFETLNDIISHVIRLEQEHKQHQKALFQCTKYGSKQAPIGDDNYLMMREAHHSNDSDLKLDVR</sequence>
<feature type="domain" description="C2" evidence="7">
    <location>
        <begin position="1"/>
        <end position="117"/>
    </location>
</feature>
<dbReference type="Pfam" id="PF00169">
    <property type="entry name" value="PH"/>
    <property type="match status" value="1"/>
</dbReference>
<dbReference type="CDD" id="cd05128">
    <property type="entry name" value="RasGAP_GAP1_like"/>
    <property type="match status" value="1"/>
</dbReference>
<dbReference type="PANTHER" id="PTHR10194">
    <property type="entry name" value="RAS GTPASE-ACTIVATING PROTEINS"/>
    <property type="match status" value="1"/>
</dbReference>
<dbReference type="PROSITE" id="PS51113">
    <property type="entry name" value="ZF_BTK"/>
    <property type="match status" value="1"/>
</dbReference>
<evidence type="ECO:0000256" key="3">
    <source>
        <dbReference type="ARBA" id="ARBA00022771"/>
    </source>
</evidence>
<dbReference type="Gene3D" id="2.30.29.30">
    <property type="entry name" value="Pleckstrin-homology domain (PH domain)/Phosphotyrosine-binding domain (PTB)"/>
    <property type="match status" value="1"/>
</dbReference>